<gene>
    <name evidence="1" type="ORF">HAX54_010301</name>
</gene>
<proteinExistence type="predicted"/>
<keyword evidence="2" id="KW-1185">Reference proteome</keyword>
<reference evidence="1 2" key="1">
    <citation type="journal article" date="2021" name="BMC Genomics">
        <title>Datura genome reveals duplications of psychoactive alkaloid biosynthetic genes and high mutation rate following tissue culture.</title>
        <authorList>
            <person name="Rajewski A."/>
            <person name="Carter-House D."/>
            <person name="Stajich J."/>
            <person name="Litt A."/>
        </authorList>
    </citation>
    <scope>NUCLEOTIDE SEQUENCE [LARGE SCALE GENOMIC DNA]</scope>
    <source>
        <strain evidence="1">AR-01</strain>
    </source>
</reference>
<dbReference type="Proteomes" id="UP000823775">
    <property type="component" value="Unassembled WGS sequence"/>
</dbReference>
<dbReference type="EMBL" id="JACEIK010015656">
    <property type="protein sequence ID" value="MCE3217085.1"/>
    <property type="molecule type" value="Genomic_DNA"/>
</dbReference>
<organism evidence="1 2">
    <name type="scientific">Datura stramonium</name>
    <name type="common">Jimsonweed</name>
    <name type="synonym">Common thornapple</name>
    <dbReference type="NCBI Taxonomy" id="4076"/>
    <lineage>
        <taxon>Eukaryota</taxon>
        <taxon>Viridiplantae</taxon>
        <taxon>Streptophyta</taxon>
        <taxon>Embryophyta</taxon>
        <taxon>Tracheophyta</taxon>
        <taxon>Spermatophyta</taxon>
        <taxon>Magnoliopsida</taxon>
        <taxon>eudicotyledons</taxon>
        <taxon>Gunneridae</taxon>
        <taxon>Pentapetalae</taxon>
        <taxon>asterids</taxon>
        <taxon>lamiids</taxon>
        <taxon>Solanales</taxon>
        <taxon>Solanaceae</taxon>
        <taxon>Solanoideae</taxon>
        <taxon>Datureae</taxon>
        <taxon>Datura</taxon>
    </lineage>
</organism>
<evidence type="ECO:0000313" key="2">
    <source>
        <dbReference type="Proteomes" id="UP000823775"/>
    </source>
</evidence>
<sequence length="142" mass="15973">MIFDKSKDETKHDLRLYKSVLEVFGPSGQAVRVDWDHTDASGAAIVAELTFIAASLHTSIPSTSDTVVATQGIESTEISSTSPQTSHYAFMSSNFAKLIKRADRHEKQMKCRRRRSPSFTYLVNNLKPRESSHERMIRIAKS</sequence>
<name>A0ABS8WYI1_DATST</name>
<accession>A0ABS8WYI1</accession>
<comment type="caution">
    <text evidence="1">The sequence shown here is derived from an EMBL/GenBank/DDBJ whole genome shotgun (WGS) entry which is preliminary data.</text>
</comment>
<evidence type="ECO:0000313" key="1">
    <source>
        <dbReference type="EMBL" id="MCE3217085.1"/>
    </source>
</evidence>
<protein>
    <submittedName>
        <fullName evidence="1">Uncharacterized protein</fullName>
    </submittedName>
</protein>